<dbReference type="Pfam" id="PF13247">
    <property type="entry name" value="Fer4_11"/>
    <property type="match status" value="1"/>
</dbReference>
<dbReference type="InterPro" id="IPR006311">
    <property type="entry name" value="TAT_signal"/>
</dbReference>
<dbReference type="InterPro" id="IPR017567">
    <property type="entry name" value="Cyt_c_NO2Rdtase_NrfC"/>
</dbReference>
<dbReference type="PANTHER" id="PTHR43177:SF3">
    <property type="entry name" value="PROTEIN NRFC HOMOLOG"/>
    <property type="match status" value="1"/>
</dbReference>
<dbReference type="SUPFAM" id="SSF54862">
    <property type="entry name" value="4Fe-4S ferredoxins"/>
    <property type="match status" value="1"/>
</dbReference>
<dbReference type="FunFam" id="3.30.70.20:FF:000014">
    <property type="entry name" value="Cytochrome c nitrite reductase, Fe-S protein"/>
    <property type="match status" value="1"/>
</dbReference>
<evidence type="ECO:0000313" key="8">
    <source>
        <dbReference type="Proteomes" id="UP001139559"/>
    </source>
</evidence>
<feature type="domain" description="4Fe-4S ferredoxin-type" evidence="6">
    <location>
        <begin position="90"/>
        <end position="121"/>
    </location>
</feature>
<keyword evidence="4" id="KW-0408">Iron</keyword>
<evidence type="ECO:0000256" key="2">
    <source>
        <dbReference type="ARBA" id="ARBA00022723"/>
    </source>
</evidence>
<dbReference type="InterPro" id="IPR017896">
    <property type="entry name" value="4Fe4S_Fe-S-bd"/>
</dbReference>
<accession>A0A9X2BJ62</accession>
<dbReference type="PROSITE" id="PS00198">
    <property type="entry name" value="4FE4S_FER_1"/>
    <property type="match status" value="1"/>
</dbReference>
<evidence type="ECO:0000259" key="6">
    <source>
        <dbReference type="PROSITE" id="PS51379"/>
    </source>
</evidence>
<evidence type="ECO:0000256" key="1">
    <source>
        <dbReference type="ARBA" id="ARBA00022485"/>
    </source>
</evidence>
<evidence type="ECO:0000256" key="3">
    <source>
        <dbReference type="ARBA" id="ARBA00022737"/>
    </source>
</evidence>
<dbReference type="PROSITE" id="PS51318">
    <property type="entry name" value="TAT"/>
    <property type="match status" value="1"/>
</dbReference>
<evidence type="ECO:0000256" key="4">
    <source>
        <dbReference type="ARBA" id="ARBA00023004"/>
    </source>
</evidence>
<reference evidence="7" key="1">
    <citation type="submission" date="2021-11" db="EMBL/GenBank/DDBJ databases">
        <title>Vibrio ZSDE26 sp. nov. and Vibrio ZSDZ34 sp. nov., isolated from coastal seawater in Qingdao.</title>
        <authorList>
            <person name="Zhang P."/>
        </authorList>
    </citation>
    <scope>NUCLEOTIDE SEQUENCE</scope>
    <source>
        <strain evidence="7">ZSDE26</strain>
    </source>
</reference>
<feature type="domain" description="4Fe-4S ferredoxin-type" evidence="6">
    <location>
        <begin position="44"/>
        <end position="72"/>
    </location>
</feature>
<protein>
    <submittedName>
        <fullName evidence="7">Cytochrome c nitrite reductase Fe-S protein</fullName>
        <ecNumber evidence="7">1.7.2.2</ecNumber>
    </submittedName>
</protein>
<gene>
    <name evidence="7" type="primary">nrfC</name>
    <name evidence="7" type="ORF">KP803_19550</name>
</gene>
<dbReference type="GO" id="GO:0046872">
    <property type="term" value="F:metal ion binding"/>
    <property type="evidence" value="ECO:0007669"/>
    <property type="project" value="UniProtKB-KW"/>
</dbReference>
<comment type="caution">
    <text evidence="7">The sequence shown here is derived from an EMBL/GenBank/DDBJ whole genome shotgun (WGS) entry which is preliminary data.</text>
</comment>
<keyword evidence="1" id="KW-0004">4Fe-4S</keyword>
<dbReference type="RefSeq" id="WP_248010527.1">
    <property type="nucleotide sequence ID" value="NZ_JAJHVV010000015.1"/>
</dbReference>
<organism evidence="7 8">
    <name type="scientific">Vibrio amylolyticus</name>
    <dbReference type="NCBI Taxonomy" id="2847292"/>
    <lineage>
        <taxon>Bacteria</taxon>
        <taxon>Pseudomonadati</taxon>
        <taxon>Pseudomonadota</taxon>
        <taxon>Gammaproteobacteria</taxon>
        <taxon>Vibrionales</taxon>
        <taxon>Vibrionaceae</taxon>
        <taxon>Vibrio</taxon>
    </lineage>
</organism>
<evidence type="ECO:0000313" key="7">
    <source>
        <dbReference type="EMBL" id="MCK6265459.1"/>
    </source>
</evidence>
<dbReference type="CDD" id="cd10551">
    <property type="entry name" value="PsrB"/>
    <property type="match status" value="1"/>
</dbReference>
<name>A0A9X2BJ62_9VIBR</name>
<dbReference type="Proteomes" id="UP001139559">
    <property type="component" value="Unassembled WGS sequence"/>
</dbReference>
<dbReference type="GO" id="GO:0051539">
    <property type="term" value="F:4 iron, 4 sulfur cluster binding"/>
    <property type="evidence" value="ECO:0007669"/>
    <property type="project" value="UniProtKB-KW"/>
</dbReference>
<keyword evidence="5" id="KW-0411">Iron-sulfur</keyword>
<keyword evidence="2" id="KW-0479">Metal-binding</keyword>
<dbReference type="EC" id="1.7.2.2" evidence="7"/>
<dbReference type="AlphaFoldDB" id="A0A9X2BJ62"/>
<dbReference type="PANTHER" id="PTHR43177">
    <property type="entry name" value="PROTEIN NRFC"/>
    <property type="match status" value="1"/>
</dbReference>
<keyword evidence="8" id="KW-1185">Reference proteome</keyword>
<dbReference type="Gene3D" id="3.30.70.20">
    <property type="match status" value="2"/>
</dbReference>
<dbReference type="GO" id="GO:0042279">
    <property type="term" value="F:nitrite reductase (cytochrome, ammonia-forming) activity"/>
    <property type="evidence" value="ECO:0007669"/>
    <property type="project" value="UniProtKB-EC"/>
</dbReference>
<keyword evidence="3" id="KW-0677">Repeat</keyword>
<dbReference type="NCBIfam" id="TIGR03149">
    <property type="entry name" value="cyt_nit_nrfC"/>
    <property type="match status" value="1"/>
</dbReference>
<dbReference type="EMBL" id="JAJHVV010000015">
    <property type="protein sequence ID" value="MCK6265459.1"/>
    <property type="molecule type" value="Genomic_DNA"/>
</dbReference>
<sequence>MSCSRRNFLTGAGAVIFTTGVATTAALSSRKTLANVEQDGNKLYGMVHDETACIGCTACTEACREVNNVPEGVSRLEIVRSEPMGEHPDVEYRFTRNSCQHCDNAPCVMVCPTGAAYKDEKTGIVDVHKEKCVGCGYCLLACPYQVRFFHPENGSADKCNFCRDTNLAQGKLPACVESCPTKALVFGDLNDPASEISKLLNNEIVYRDKLHLGTKPKLYKIPHQKGEVSS</sequence>
<dbReference type="PROSITE" id="PS51379">
    <property type="entry name" value="4FE4S_FER_2"/>
    <property type="match status" value="3"/>
</dbReference>
<proteinExistence type="predicted"/>
<evidence type="ECO:0000256" key="5">
    <source>
        <dbReference type="ARBA" id="ARBA00023014"/>
    </source>
</evidence>
<feature type="domain" description="4Fe-4S ferredoxin-type" evidence="6">
    <location>
        <begin position="123"/>
        <end position="152"/>
    </location>
</feature>
<dbReference type="InterPro" id="IPR017900">
    <property type="entry name" value="4Fe4S_Fe_S_CS"/>
</dbReference>
<dbReference type="InterPro" id="IPR050954">
    <property type="entry name" value="ET_IronSulfur_Cluster-Binding"/>
</dbReference>
<keyword evidence="7" id="KW-0560">Oxidoreductase</keyword>